<dbReference type="EMBL" id="AFBR01000057">
    <property type="protein sequence ID" value="EGG53150.1"/>
    <property type="molecule type" value="Genomic_DNA"/>
</dbReference>
<reference evidence="2 3" key="1">
    <citation type="submission" date="2011-02" db="EMBL/GenBank/DDBJ databases">
        <authorList>
            <person name="Weinstock G."/>
            <person name="Sodergren E."/>
            <person name="Clifton S."/>
            <person name="Fulton L."/>
            <person name="Fulton B."/>
            <person name="Courtney L."/>
            <person name="Fronick C."/>
            <person name="Harrison M."/>
            <person name="Strong C."/>
            <person name="Farmer C."/>
            <person name="Delahaunty K."/>
            <person name="Markovic C."/>
            <person name="Hall O."/>
            <person name="Minx P."/>
            <person name="Tomlinson C."/>
            <person name="Mitreva M."/>
            <person name="Hou S."/>
            <person name="Chen J."/>
            <person name="Wollam A."/>
            <person name="Pepin K.H."/>
            <person name="Johnson M."/>
            <person name="Bhonagiri V."/>
            <person name="Zhang X."/>
            <person name="Suruliraj S."/>
            <person name="Warren W."/>
            <person name="Chinwalla A."/>
            <person name="Mardis E.R."/>
            <person name="Wilson R.K."/>
        </authorList>
    </citation>
    <scope>NUCLEOTIDE SEQUENCE [LARGE SCALE GENOMIC DNA]</scope>
    <source>
        <strain evidence="2 3">YIT 11841</strain>
    </source>
</reference>
<feature type="signal peptide" evidence="1">
    <location>
        <begin position="1"/>
        <end position="19"/>
    </location>
</feature>
<evidence type="ECO:0008006" key="4">
    <source>
        <dbReference type="Google" id="ProtNLM"/>
    </source>
</evidence>
<keyword evidence="1" id="KW-0732">Signal</keyword>
<dbReference type="HOGENOM" id="CLU_178494_0_0_10"/>
<feature type="chain" id="PRO_5003300932" description="NVEALA protein" evidence="1">
    <location>
        <begin position="20"/>
        <end position="103"/>
    </location>
</feature>
<evidence type="ECO:0000313" key="3">
    <source>
        <dbReference type="Proteomes" id="UP000005546"/>
    </source>
</evidence>
<proteinExistence type="predicted"/>
<name>F3QV20_9BACT</name>
<accession>F3QV20</accession>
<evidence type="ECO:0000256" key="1">
    <source>
        <dbReference type="SAM" id="SignalP"/>
    </source>
</evidence>
<evidence type="ECO:0000313" key="2">
    <source>
        <dbReference type="EMBL" id="EGG53150.1"/>
    </source>
</evidence>
<comment type="caution">
    <text evidence="2">The sequence shown here is derived from an EMBL/GenBank/DDBJ whole genome shotgun (WGS) entry which is preliminary data.</text>
</comment>
<protein>
    <recommendedName>
        <fullName evidence="4">NVEALA protein</fullName>
    </recommendedName>
</protein>
<dbReference type="Proteomes" id="UP000005546">
    <property type="component" value="Unassembled WGS sequence"/>
</dbReference>
<organism evidence="2 3">
    <name type="scientific">Paraprevotella xylaniphila YIT 11841</name>
    <dbReference type="NCBI Taxonomy" id="762982"/>
    <lineage>
        <taxon>Bacteria</taxon>
        <taxon>Pseudomonadati</taxon>
        <taxon>Bacteroidota</taxon>
        <taxon>Bacteroidia</taxon>
        <taxon>Bacteroidales</taxon>
        <taxon>Prevotellaceae</taxon>
        <taxon>Paraprevotella</taxon>
    </lineage>
</organism>
<dbReference type="AlphaFoldDB" id="F3QV20"/>
<keyword evidence="3" id="KW-1185">Reference proteome</keyword>
<gene>
    <name evidence="2" type="ORF">HMPREF9442_02044</name>
</gene>
<dbReference type="OrthoDB" id="1088965at2"/>
<dbReference type="RefSeq" id="WP_008627713.1">
    <property type="nucleotide sequence ID" value="NZ_GL883857.1"/>
</dbReference>
<sequence>MKKKFFAPLLGAVMLGLSAYVGYCTYDAYNGVSESDLLLANAEALGSGIEDWWDSKVYDCVEDQCSVTIGGITWYGTYEKCLAGNSYVHCTECRESCNALSPI</sequence>
<dbReference type="STRING" id="762982.HMPREF9442_02044"/>